<keyword evidence="4" id="KW-1185">Reference proteome</keyword>
<reference evidence="3 4" key="1">
    <citation type="journal article" date="2019" name="Sci. Rep.">
        <title>Orb-weaving spider Araneus ventricosus genome elucidates the spidroin gene catalogue.</title>
        <authorList>
            <person name="Kono N."/>
            <person name="Nakamura H."/>
            <person name="Ohtoshi R."/>
            <person name="Moran D.A.P."/>
            <person name="Shinohara A."/>
            <person name="Yoshida Y."/>
            <person name="Fujiwara M."/>
            <person name="Mori M."/>
            <person name="Tomita M."/>
            <person name="Arakawa K."/>
        </authorList>
    </citation>
    <scope>NUCLEOTIDE SEQUENCE [LARGE SCALE GENOMIC DNA]</scope>
</reference>
<keyword evidence="1" id="KW-0175">Coiled coil</keyword>
<feature type="compositionally biased region" description="Polar residues" evidence="2">
    <location>
        <begin position="476"/>
        <end position="487"/>
    </location>
</feature>
<feature type="region of interest" description="Disordered" evidence="2">
    <location>
        <begin position="665"/>
        <end position="715"/>
    </location>
</feature>
<protein>
    <submittedName>
        <fullName evidence="3">Uncharacterized protein</fullName>
    </submittedName>
</protein>
<feature type="compositionally biased region" description="Polar residues" evidence="2">
    <location>
        <begin position="665"/>
        <end position="713"/>
    </location>
</feature>
<evidence type="ECO:0000313" key="4">
    <source>
        <dbReference type="Proteomes" id="UP000499080"/>
    </source>
</evidence>
<comment type="caution">
    <text evidence="3">The sequence shown here is derived from an EMBL/GenBank/DDBJ whole genome shotgun (WGS) entry which is preliminary data.</text>
</comment>
<dbReference type="OrthoDB" id="1684102at2759"/>
<feature type="coiled-coil region" evidence="1">
    <location>
        <begin position="414"/>
        <end position="441"/>
    </location>
</feature>
<feature type="region of interest" description="Disordered" evidence="2">
    <location>
        <begin position="476"/>
        <end position="499"/>
    </location>
</feature>
<dbReference type="EMBL" id="BGPR01002037">
    <property type="protein sequence ID" value="GBM66658.1"/>
    <property type="molecule type" value="Genomic_DNA"/>
</dbReference>
<evidence type="ECO:0000256" key="2">
    <source>
        <dbReference type="SAM" id="MobiDB-lite"/>
    </source>
</evidence>
<proteinExistence type="predicted"/>
<organism evidence="3 4">
    <name type="scientific">Araneus ventricosus</name>
    <name type="common">Orbweaver spider</name>
    <name type="synonym">Epeira ventricosa</name>
    <dbReference type="NCBI Taxonomy" id="182803"/>
    <lineage>
        <taxon>Eukaryota</taxon>
        <taxon>Metazoa</taxon>
        <taxon>Ecdysozoa</taxon>
        <taxon>Arthropoda</taxon>
        <taxon>Chelicerata</taxon>
        <taxon>Arachnida</taxon>
        <taxon>Araneae</taxon>
        <taxon>Araneomorphae</taxon>
        <taxon>Entelegynae</taxon>
        <taxon>Araneoidea</taxon>
        <taxon>Araneidae</taxon>
        <taxon>Araneus</taxon>
    </lineage>
</organism>
<dbReference type="Proteomes" id="UP000499080">
    <property type="component" value="Unassembled WGS sequence"/>
</dbReference>
<evidence type="ECO:0000256" key="1">
    <source>
        <dbReference type="SAM" id="Coils"/>
    </source>
</evidence>
<sequence>MEEPSGTTEVSTSRDLSAEIKSFGNDCSYSSNKDTIGVSIPVCYLVKEQAKAHIAIQDLQKRLTQVENVQEDVVDAIIEFRNYLCDTKSFSSPNPLITSNSLSITRSPSDIFSKLNSVSKSKENHVPSATDSSVEVHQSILKTRSYSSKDCDHRTSDYGKAQAVASVPELSRKQLDLIKSKDAALESDKQDSGLDSDCREHHEIHPSIVKCIPNSTNQDANDELLQLLDEISYRSTVLQKQLAIAEEVTTLSDLKEMTARSRCGKNDSRSNNCTESKLSFLEASRNGLMQDQRQQSRLMPPVGEDSRFFADEKVPIALKPNGSIAGLFEGKPLCDRRPSRKKAANSIDSSVVSSILKETNVVDLQRQALIYLVDNAVLNTKLREAEQSLSSKHTESDKIENALKEEARLLMMENRELRISLDEQKMENTSLKSRLVMLEKVVQSVSNENQELNWHLSESLNIQNFPKRGSLNYSSSFRSENPVNASRSGRRSSYPVNPAPFHNDRNINCVRSKLLTNNSSFLDVTVEDPNAESTAFSSSAAFRFRNNPIHSSTPMMPSQKQREIETGVTKSPNLSDVSPANFHSVKKCLKTNYTSDQGNASPKMSKSGRCLEETYSSNIPETYAKKFSQNLPDDTSPLEGAGKFPFNTILEKLKSNSEYRLSKSASAKTGELSSDNSEPSQVKSPVNNSKVGSLQDGGNISHFNETKSSQETNADVILQRKKGRNIQQRIQNILDRIVAESEEAS</sequence>
<evidence type="ECO:0000313" key="3">
    <source>
        <dbReference type="EMBL" id="GBM66658.1"/>
    </source>
</evidence>
<name>A0A4Y2HN38_ARAVE</name>
<accession>A0A4Y2HN38</accession>
<dbReference type="AlphaFoldDB" id="A0A4Y2HN38"/>
<gene>
    <name evidence="3" type="ORF">AVEN_258319_1</name>
</gene>